<dbReference type="PaxDb" id="6945-B7PVJ1"/>
<dbReference type="EnsemblMetazoa" id="ISCW006904-RA">
    <property type="protein sequence ID" value="ISCW006904-PA"/>
    <property type="gene ID" value="ISCW006904"/>
</dbReference>
<keyword evidence="2" id="KW-1133">Transmembrane helix</keyword>
<feature type="transmembrane region" description="Helical" evidence="2">
    <location>
        <begin position="163"/>
        <end position="182"/>
    </location>
</feature>
<evidence type="ECO:0000256" key="1">
    <source>
        <dbReference type="SAM" id="MobiDB-lite"/>
    </source>
</evidence>
<evidence type="ECO:0000313" key="3">
    <source>
        <dbReference type="EMBL" id="EEC10613.1"/>
    </source>
</evidence>
<dbReference type="EMBL" id="ABJB010751000">
    <property type="status" value="NOT_ANNOTATED_CDS"/>
    <property type="molecule type" value="Genomic_DNA"/>
</dbReference>
<dbReference type="EMBL" id="ABJB010341946">
    <property type="status" value="NOT_ANNOTATED_CDS"/>
    <property type="molecule type" value="Genomic_DNA"/>
</dbReference>
<dbReference type="Proteomes" id="UP000001555">
    <property type="component" value="Unassembled WGS sequence"/>
</dbReference>
<feature type="region of interest" description="Disordered" evidence="1">
    <location>
        <begin position="203"/>
        <end position="222"/>
    </location>
</feature>
<proteinExistence type="predicted"/>
<dbReference type="InterPro" id="IPR011009">
    <property type="entry name" value="Kinase-like_dom_sf"/>
</dbReference>
<dbReference type="Gene3D" id="3.30.200.20">
    <property type="entry name" value="Phosphorylase Kinase, domain 1"/>
    <property type="match status" value="1"/>
</dbReference>
<feature type="non-terminal residue" evidence="3">
    <location>
        <position position="1"/>
    </location>
</feature>
<dbReference type="VEuPathDB" id="VectorBase:ISCW006904"/>
<dbReference type="EMBL" id="ABJB010052758">
    <property type="status" value="NOT_ANNOTATED_CDS"/>
    <property type="molecule type" value="Genomic_DNA"/>
</dbReference>
<feature type="compositionally biased region" description="Polar residues" evidence="1">
    <location>
        <begin position="43"/>
        <end position="53"/>
    </location>
</feature>
<reference evidence="3 5" key="1">
    <citation type="submission" date="2008-03" db="EMBL/GenBank/DDBJ databases">
        <title>Annotation of Ixodes scapularis.</title>
        <authorList>
            <consortium name="Ixodes scapularis Genome Project Consortium"/>
            <person name="Caler E."/>
            <person name="Hannick L.I."/>
            <person name="Bidwell S."/>
            <person name="Joardar V."/>
            <person name="Thiagarajan M."/>
            <person name="Amedeo P."/>
            <person name="Galinsky K.J."/>
            <person name="Schobel S."/>
            <person name="Inman J."/>
            <person name="Hostetler J."/>
            <person name="Miller J."/>
            <person name="Hammond M."/>
            <person name="Megy K."/>
            <person name="Lawson D."/>
            <person name="Kodira C."/>
            <person name="Sutton G."/>
            <person name="Meyer J."/>
            <person name="Hill C.A."/>
            <person name="Birren B."/>
            <person name="Nene V."/>
            <person name="Collins F."/>
            <person name="Alarcon-Chaidez F."/>
            <person name="Wikel S."/>
            <person name="Strausberg R."/>
        </authorList>
    </citation>
    <scope>NUCLEOTIDE SEQUENCE [LARGE SCALE GENOMIC DNA]</scope>
    <source>
        <strain evidence="5">Wikel</strain>
        <strain evidence="3">Wikel colony</strain>
    </source>
</reference>
<evidence type="ECO:0000313" key="5">
    <source>
        <dbReference type="Proteomes" id="UP000001555"/>
    </source>
</evidence>
<accession>B7PVJ1</accession>
<reference evidence="4" key="2">
    <citation type="submission" date="2020-05" db="UniProtKB">
        <authorList>
            <consortium name="EnsemblMetazoa"/>
        </authorList>
    </citation>
    <scope>IDENTIFICATION</scope>
    <source>
        <strain evidence="4">wikel</strain>
    </source>
</reference>
<feature type="compositionally biased region" description="Basic and acidic residues" evidence="1">
    <location>
        <begin position="213"/>
        <end position="222"/>
    </location>
</feature>
<feature type="compositionally biased region" description="Polar residues" evidence="1">
    <location>
        <begin position="67"/>
        <end position="76"/>
    </location>
</feature>
<feature type="region of interest" description="Disordered" evidence="1">
    <location>
        <begin position="1"/>
        <end position="124"/>
    </location>
</feature>
<protein>
    <submittedName>
        <fullName evidence="3 4">Uncharacterized protein</fullName>
    </submittedName>
</protein>
<dbReference type="EMBL" id="ABJB011036029">
    <property type="status" value="NOT_ANNOTATED_CDS"/>
    <property type="molecule type" value="Genomic_DNA"/>
</dbReference>
<dbReference type="InParanoid" id="B7PVJ1"/>
<feature type="compositionally biased region" description="Low complexity" evidence="1">
    <location>
        <begin position="24"/>
        <end position="36"/>
    </location>
</feature>
<dbReference type="HOGENOM" id="CLU_738853_0_0_1"/>
<keyword evidence="5" id="KW-1185">Reference proteome</keyword>
<dbReference type="EMBL" id="DS800129">
    <property type="protein sequence ID" value="EEC10613.1"/>
    <property type="molecule type" value="Genomic_DNA"/>
</dbReference>
<evidence type="ECO:0000256" key="2">
    <source>
        <dbReference type="SAM" id="Phobius"/>
    </source>
</evidence>
<dbReference type="OrthoDB" id="3256376at2759"/>
<sequence length="375" mass="39486">TSSAGPTLPSHKEVSGRATDDPAESSPSVPGVGSEGLDVALLGSSTDSAESTLTPPTTTPPAAGVTNVVQTPSSDVPRTLPPSPSGEPALLEYRSSGRVDALQSSEVAAPSEEPLETGGGSGRTFARDQSAVLAAEAPRSGRGNNGQLPEYDFENPSSGGTNVYIIAIIGLVPAAGAVIWCVRKALSKGDKASGWGRQISSLNEGEVPATAPAEDKESGHETPTKYAYVQEAYNREYGKVISQLVATVLHLDAEALTVAEYANNDEKRDLIREMQVMRELGKHPNVVEFLGCCTRDVVGHPGPRQNDASPQPLWDNDMPETMTHGTPGVGATNSTRSKLSSDLDSLIKLNAGYIDLDNFPEHAYCNVYYGVDEKL</sequence>
<keyword evidence="2" id="KW-0812">Transmembrane</keyword>
<gene>
    <name evidence="3" type="ORF">IscW_ISCW006904</name>
</gene>
<feature type="region of interest" description="Disordered" evidence="1">
    <location>
        <begin position="135"/>
        <end position="154"/>
    </location>
</feature>
<name>B7PVJ1_IXOSC</name>
<dbReference type="VEuPathDB" id="VectorBase:ISCI006904"/>
<keyword evidence="2" id="KW-0472">Membrane</keyword>
<evidence type="ECO:0000313" key="4">
    <source>
        <dbReference type="EnsemblMetazoa" id="ISCW006904-PA"/>
    </source>
</evidence>
<dbReference type="SUPFAM" id="SSF56112">
    <property type="entry name" value="Protein kinase-like (PK-like)"/>
    <property type="match status" value="1"/>
</dbReference>
<dbReference type="AlphaFoldDB" id="B7PVJ1"/>
<dbReference type="STRING" id="6945.B7PVJ1"/>
<organism>
    <name type="scientific">Ixodes scapularis</name>
    <name type="common">Black-legged tick</name>
    <name type="synonym">Deer tick</name>
    <dbReference type="NCBI Taxonomy" id="6945"/>
    <lineage>
        <taxon>Eukaryota</taxon>
        <taxon>Metazoa</taxon>
        <taxon>Ecdysozoa</taxon>
        <taxon>Arthropoda</taxon>
        <taxon>Chelicerata</taxon>
        <taxon>Arachnida</taxon>
        <taxon>Acari</taxon>
        <taxon>Parasitiformes</taxon>
        <taxon>Ixodida</taxon>
        <taxon>Ixodoidea</taxon>
        <taxon>Ixodidae</taxon>
        <taxon>Ixodinae</taxon>
        <taxon>Ixodes</taxon>
    </lineage>
</organism>
<dbReference type="VEuPathDB" id="VectorBase:ISCP_035759"/>
<feature type="compositionally biased region" description="Basic and acidic residues" evidence="1">
    <location>
        <begin position="10"/>
        <end position="20"/>
    </location>
</feature>